<dbReference type="EMBL" id="JNVM01000018">
    <property type="protein sequence ID" value="KEQ23970.1"/>
    <property type="molecule type" value="Genomic_DNA"/>
</dbReference>
<dbReference type="Gene3D" id="1.10.260.40">
    <property type="entry name" value="lambda repressor-like DNA-binding domains"/>
    <property type="match status" value="1"/>
</dbReference>
<accession>A0A081NZU7</accession>
<dbReference type="RefSeq" id="WP_036687018.1">
    <property type="nucleotide sequence ID" value="NZ_FYEP01000005.1"/>
</dbReference>
<evidence type="ECO:0000313" key="4">
    <source>
        <dbReference type="EMBL" id="KEQ23970.1"/>
    </source>
</evidence>
<dbReference type="Pfam" id="PF01381">
    <property type="entry name" value="HTH_3"/>
    <property type="match status" value="1"/>
</dbReference>
<dbReference type="GO" id="GO:0003700">
    <property type="term" value="F:DNA-binding transcription factor activity"/>
    <property type="evidence" value="ECO:0007669"/>
    <property type="project" value="TreeGrafter"/>
</dbReference>
<dbReference type="GO" id="GO:0003677">
    <property type="term" value="F:DNA binding"/>
    <property type="evidence" value="ECO:0007669"/>
    <property type="project" value="UniProtKB-KW"/>
</dbReference>
<keyword evidence="1" id="KW-0238">DNA-binding</keyword>
<dbReference type="Proteomes" id="UP000028123">
    <property type="component" value="Unassembled WGS sequence"/>
</dbReference>
<organism evidence="4 5">
    <name type="scientific">Paenibacillus tyrfis</name>
    <dbReference type="NCBI Taxonomy" id="1501230"/>
    <lineage>
        <taxon>Bacteria</taxon>
        <taxon>Bacillati</taxon>
        <taxon>Bacillota</taxon>
        <taxon>Bacilli</taxon>
        <taxon>Bacillales</taxon>
        <taxon>Paenibacillaceae</taxon>
        <taxon>Paenibacillus</taxon>
    </lineage>
</organism>
<dbReference type="InterPro" id="IPR036281">
    <property type="entry name" value="SinR/SinI_dimer_dom_sf"/>
</dbReference>
<dbReference type="eggNOG" id="COG1396">
    <property type="taxonomic scope" value="Bacteria"/>
</dbReference>
<feature type="domain" description="HTH cro/C1-type" evidence="2">
    <location>
        <begin position="6"/>
        <end position="61"/>
    </location>
</feature>
<dbReference type="InterPro" id="IPR050807">
    <property type="entry name" value="TransReg_Diox_bact_type"/>
</dbReference>
<dbReference type="SMART" id="SM00530">
    <property type="entry name" value="HTH_XRE"/>
    <property type="match status" value="1"/>
</dbReference>
<dbReference type="SUPFAM" id="SSF47406">
    <property type="entry name" value="SinR repressor dimerisation domain-like"/>
    <property type="match status" value="1"/>
</dbReference>
<dbReference type="CDD" id="cd00093">
    <property type="entry name" value="HTH_XRE"/>
    <property type="match status" value="1"/>
</dbReference>
<dbReference type="AlphaFoldDB" id="A0A081NZU7"/>
<dbReference type="SUPFAM" id="SSF47413">
    <property type="entry name" value="lambda repressor-like DNA-binding domains"/>
    <property type="match status" value="1"/>
</dbReference>
<evidence type="ECO:0000313" key="5">
    <source>
        <dbReference type="Proteomes" id="UP000028123"/>
    </source>
</evidence>
<dbReference type="PANTHER" id="PTHR46797">
    <property type="entry name" value="HTH-TYPE TRANSCRIPTIONAL REGULATOR"/>
    <property type="match status" value="1"/>
</dbReference>
<feature type="domain" description="Sin" evidence="3">
    <location>
        <begin position="64"/>
        <end position="102"/>
    </location>
</feature>
<proteinExistence type="predicted"/>
<dbReference type="InterPro" id="IPR010981">
    <property type="entry name" value="SinR/SinI_dimer_dom"/>
</dbReference>
<name>A0A081NZU7_9BACL</name>
<sequence>MIGARIQSLRHQKRMSLTELAARAGVAKSYLSSIERDLQSNPSIQFLRKLAPVLGVNVQTLILHDQGDKPEMLDQEWVQLIQELNELGLNKESLRKIVVQLKMRQPVTYDQAQ</sequence>
<dbReference type="PROSITE" id="PS50943">
    <property type="entry name" value="HTH_CROC1"/>
    <property type="match status" value="1"/>
</dbReference>
<keyword evidence="5" id="KW-1185">Reference proteome</keyword>
<dbReference type="InterPro" id="IPR001387">
    <property type="entry name" value="Cro/C1-type_HTH"/>
</dbReference>
<dbReference type="PANTHER" id="PTHR46797:SF13">
    <property type="entry name" value="HTH-TYPE TRANSCRIPTIONAL REGULATOR SINR"/>
    <property type="match status" value="1"/>
</dbReference>
<dbReference type="GO" id="GO:0046983">
    <property type="term" value="F:protein dimerization activity"/>
    <property type="evidence" value="ECO:0007669"/>
    <property type="project" value="InterPro"/>
</dbReference>
<evidence type="ECO:0000256" key="1">
    <source>
        <dbReference type="ARBA" id="ARBA00023125"/>
    </source>
</evidence>
<dbReference type="GO" id="GO:0005829">
    <property type="term" value="C:cytosol"/>
    <property type="evidence" value="ECO:0007669"/>
    <property type="project" value="TreeGrafter"/>
</dbReference>
<evidence type="ECO:0000259" key="3">
    <source>
        <dbReference type="PROSITE" id="PS51500"/>
    </source>
</evidence>
<dbReference type="OrthoDB" id="1859224at2"/>
<reference evidence="4 5" key="1">
    <citation type="submission" date="2014-06" db="EMBL/GenBank/DDBJ databases">
        <title>Draft genome sequence of Paenibacillus sp. MSt1.</title>
        <authorList>
            <person name="Aw Y.K."/>
            <person name="Ong K.S."/>
            <person name="Gan H.M."/>
            <person name="Lee S.M."/>
        </authorList>
    </citation>
    <scope>NUCLEOTIDE SEQUENCE [LARGE SCALE GENOMIC DNA]</scope>
    <source>
        <strain evidence="4 5">MSt1</strain>
    </source>
</reference>
<gene>
    <name evidence="4" type="ORF">ET33_11905</name>
</gene>
<comment type="caution">
    <text evidence="4">The sequence shown here is derived from an EMBL/GenBank/DDBJ whole genome shotgun (WGS) entry which is preliminary data.</text>
</comment>
<dbReference type="InterPro" id="IPR010982">
    <property type="entry name" value="Lambda_DNA-bd_dom_sf"/>
</dbReference>
<protein>
    <submittedName>
        <fullName evidence="4">Transcriptional regulator</fullName>
    </submittedName>
</protein>
<evidence type="ECO:0000259" key="2">
    <source>
        <dbReference type="PROSITE" id="PS50943"/>
    </source>
</evidence>
<dbReference type="PROSITE" id="PS51500">
    <property type="entry name" value="SIN"/>
    <property type="match status" value="1"/>
</dbReference>